<sequence>MNASISWATREELPRMGLSPATARGLLLTSPDGETVVPFGDTDLAEALGLTREALTAAGVTGGDRVVVALNNDGDLGGALIAQAAADVAEAAVATGPRGRMRLLRTLQALRGNVLVATPTGAADFLARLHLEFLVDPLDLGLRLLVFTGEIVDQRTVRHVAAEFDTRVVELYADPVTGVPVAHRDAEEPAAVLRPVRPGLLHCAPLDEDRVLPSPYPSGTAELIVTHEWHDLLDGIAVRTGQVAHITDGATGIPTPWHTIGDHILIRGRWVPLSGLDHALRGIDGISRWQLEIDRRGTLDTSTLGVTFNRPSLVNNGMWKGRIAQALTALTPVHIDVTVEETVEETSAPPTITDHRGQHLGRDRKTSVRAHTTGG</sequence>
<accession>A0ABR6M1U1</accession>
<dbReference type="EC" id="6.2.1.30" evidence="2"/>
<evidence type="ECO:0000313" key="2">
    <source>
        <dbReference type="EMBL" id="MBB4788585.1"/>
    </source>
</evidence>
<dbReference type="Proteomes" id="UP000530530">
    <property type="component" value="Unassembled WGS sequence"/>
</dbReference>
<dbReference type="SUPFAM" id="SSF56801">
    <property type="entry name" value="Acetyl-CoA synthetase-like"/>
    <property type="match status" value="1"/>
</dbReference>
<dbReference type="Gene3D" id="3.40.50.12780">
    <property type="entry name" value="N-terminal domain of ligase-like"/>
    <property type="match status" value="1"/>
</dbReference>
<organism evidence="2 3">
    <name type="scientific">Streptomyces rapamycinicus</name>
    <dbReference type="NCBI Taxonomy" id="1226757"/>
    <lineage>
        <taxon>Bacteria</taxon>
        <taxon>Bacillati</taxon>
        <taxon>Actinomycetota</taxon>
        <taxon>Actinomycetes</taxon>
        <taxon>Kitasatosporales</taxon>
        <taxon>Streptomycetaceae</taxon>
        <taxon>Streptomyces</taxon>
        <taxon>Streptomyces violaceusniger group</taxon>
    </lineage>
</organism>
<evidence type="ECO:0000313" key="3">
    <source>
        <dbReference type="Proteomes" id="UP000530530"/>
    </source>
</evidence>
<feature type="compositionally biased region" description="Basic and acidic residues" evidence="1">
    <location>
        <begin position="353"/>
        <end position="366"/>
    </location>
</feature>
<gene>
    <name evidence="2" type="ORF">BJY27_009632</name>
</gene>
<keyword evidence="2" id="KW-0436">Ligase</keyword>
<keyword evidence="3" id="KW-1185">Reference proteome</keyword>
<comment type="caution">
    <text evidence="2">The sequence shown here is derived from an EMBL/GenBank/DDBJ whole genome shotgun (WGS) entry which is preliminary data.</text>
</comment>
<dbReference type="InterPro" id="IPR029061">
    <property type="entry name" value="THDP-binding"/>
</dbReference>
<dbReference type="EMBL" id="JACHNG010000002">
    <property type="protein sequence ID" value="MBB4788585.1"/>
    <property type="molecule type" value="Genomic_DNA"/>
</dbReference>
<evidence type="ECO:0000256" key="1">
    <source>
        <dbReference type="SAM" id="MobiDB-lite"/>
    </source>
</evidence>
<feature type="region of interest" description="Disordered" evidence="1">
    <location>
        <begin position="342"/>
        <end position="375"/>
    </location>
</feature>
<name>A0ABR6M1U1_9ACTN</name>
<dbReference type="RefSeq" id="WP_202979700.1">
    <property type="nucleotide sequence ID" value="NZ_CP157807.1"/>
</dbReference>
<dbReference type="InterPro" id="IPR042099">
    <property type="entry name" value="ANL_N_sf"/>
</dbReference>
<dbReference type="GO" id="GO:0047475">
    <property type="term" value="F:phenylacetate-CoA ligase activity"/>
    <property type="evidence" value="ECO:0007669"/>
    <property type="project" value="UniProtKB-EC"/>
</dbReference>
<dbReference type="SUPFAM" id="SSF52518">
    <property type="entry name" value="Thiamin diphosphate-binding fold (THDP-binding)"/>
    <property type="match status" value="1"/>
</dbReference>
<reference evidence="2 3" key="1">
    <citation type="submission" date="2020-08" db="EMBL/GenBank/DDBJ databases">
        <title>Sequencing the genomes of 1000 actinobacteria strains.</title>
        <authorList>
            <person name="Klenk H.-P."/>
        </authorList>
    </citation>
    <scope>NUCLEOTIDE SEQUENCE [LARGE SCALE GENOMIC DNA]</scope>
    <source>
        <strain evidence="2 3">DSM 41530</strain>
    </source>
</reference>
<proteinExistence type="predicted"/>
<protein>
    <submittedName>
        <fullName evidence="2">Phenylacetate-CoA ligase</fullName>
        <ecNumber evidence="2">6.2.1.30</ecNumber>
    </submittedName>
</protein>